<evidence type="ECO:0000256" key="1">
    <source>
        <dbReference type="SAM" id="MobiDB-lite"/>
    </source>
</evidence>
<sequence length="148" mass="15496">MPGVGAGAGWRWSCSQHSEATDCRGEVRRLRPLARAIFADPTPGPLPAPLASPPLRGRPRPGLPRGHSEQVPRGKEATAGSDAKAGRASKTRHWPVTWGLCRHGKPRPRPALPAPRGLAEPAVPCRAFGGAHTPSVVPHSSPPPPAAL</sequence>
<feature type="compositionally biased region" description="Pro residues" evidence="1">
    <location>
        <begin position="42"/>
        <end position="52"/>
    </location>
</feature>
<dbReference type="EMBL" id="OX460343">
    <property type="protein sequence ID" value="CAI9180895.1"/>
    <property type="molecule type" value="Genomic_DNA"/>
</dbReference>
<reference evidence="2" key="1">
    <citation type="submission" date="2023-04" db="EMBL/GenBank/DDBJ databases">
        <authorList>
            <consortium name="ELIXIR-Norway"/>
        </authorList>
    </citation>
    <scope>NUCLEOTIDE SEQUENCE [LARGE SCALE GENOMIC DNA]</scope>
</reference>
<dbReference type="Proteomes" id="UP001176941">
    <property type="component" value="Chromosome X"/>
</dbReference>
<accession>A0ABN9A3Q3</accession>
<feature type="region of interest" description="Disordered" evidence="1">
    <location>
        <begin position="1"/>
        <end position="23"/>
    </location>
</feature>
<evidence type="ECO:0000313" key="2">
    <source>
        <dbReference type="EMBL" id="CAI9180895.1"/>
    </source>
</evidence>
<gene>
    <name evidence="2" type="ORF">MRATA1EN1_LOCUS29857</name>
</gene>
<feature type="compositionally biased region" description="Basic and acidic residues" evidence="1">
    <location>
        <begin position="66"/>
        <end position="76"/>
    </location>
</feature>
<proteinExistence type="predicted"/>
<organism evidence="2 3">
    <name type="scientific">Rangifer tarandus platyrhynchus</name>
    <name type="common">Svalbard reindeer</name>
    <dbReference type="NCBI Taxonomy" id="3082113"/>
    <lineage>
        <taxon>Eukaryota</taxon>
        <taxon>Metazoa</taxon>
        <taxon>Chordata</taxon>
        <taxon>Craniata</taxon>
        <taxon>Vertebrata</taxon>
        <taxon>Euteleostomi</taxon>
        <taxon>Mammalia</taxon>
        <taxon>Eutheria</taxon>
        <taxon>Laurasiatheria</taxon>
        <taxon>Artiodactyla</taxon>
        <taxon>Ruminantia</taxon>
        <taxon>Pecora</taxon>
        <taxon>Cervidae</taxon>
        <taxon>Odocoileinae</taxon>
        <taxon>Rangifer</taxon>
    </lineage>
</organism>
<name>A0ABN9A3Q3_RANTA</name>
<evidence type="ECO:0000313" key="3">
    <source>
        <dbReference type="Proteomes" id="UP001176941"/>
    </source>
</evidence>
<feature type="region of interest" description="Disordered" evidence="1">
    <location>
        <begin position="36"/>
        <end position="148"/>
    </location>
</feature>
<protein>
    <submittedName>
        <fullName evidence="2">Uncharacterized protein</fullName>
    </submittedName>
</protein>
<keyword evidence="3" id="KW-1185">Reference proteome</keyword>